<dbReference type="Proteomes" id="UP001432011">
    <property type="component" value="Chromosome"/>
</dbReference>
<evidence type="ECO:0000256" key="2">
    <source>
        <dbReference type="ARBA" id="ARBA00023326"/>
    </source>
</evidence>
<evidence type="ECO:0000256" key="1">
    <source>
        <dbReference type="ARBA" id="ARBA00023295"/>
    </source>
</evidence>
<keyword evidence="3" id="KW-0732">Signal</keyword>
<evidence type="ECO:0000313" key="6">
    <source>
        <dbReference type="Proteomes" id="UP001432011"/>
    </source>
</evidence>
<accession>A0ABZ1SGW7</accession>
<keyword evidence="2" id="KW-0624">Polysaccharide degradation</keyword>
<name>A0ABZ1SGW7_9ACTN</name>
<keyword evidence="1" id="KW-0378">Hydrolase</keyword>
<evidence type="ECO:0000256" key="3">
    <source>
        <dbReference type="SAM" id="SignalP"/>
    </source>
</evidence>
<reference evidence="5" key="1">
    <citation type="submission" date="2022-10" db="EMBL/GenBank/DDBJ databases">
        <title>The complete genomes of actinobacterial strains from the NBC collection.</title>
        <authorList>
            <person name="Joergensen T.S."/>
            <person name="Alvarez Arevalo M."/>
            <person name="Sterndorff E.B."/>
            <person name="Faurdal D."/>
            <person name="Vuksanovic O."/>
            <person name="Mourched A.-S."/>
            <person name="Charusanti P."/>
            <person name="Shaw S."/>
            <person name="Blin K."/>
            <person name="Weber T."/>
        </authorList>
    </citation>
    <scope>NUCLEOTIDE SEQUENCE</scope>
    <source>
        <strain evidence="5">NBC_00254</strain>
    </source>
</reference>
<keyword evidence="2" id="KW-0119">Carbohydrate metabolism</keyword>
<organism evidence="5 6">
    <name type="scientific">Microbispora hainanensis</name>
    <dbReference type="NCBI Taxonomy" id="568844"/>
    <lineage>
        <taxon>Bacteria</taxon>
        <taxon>Bacillati</taxon>
        <taxon>Actinomycetota</taxon>
        <taxon>Actinomycetes</taxon>
        <taxon>Streptosporangiales</taxon>
        <taxon>Streptosporangiaceae</taxon>
        <taxon>Microbispora</taxon>
    </lineage>
</organism>
<dbReference type="RefSeq" id="WP_328708195.1">
    <property type="nucleotide sequence ID" value="NZ_CP108085.1"/>
</dbReference>
<feature type="signal peptide" evidence="3">
    <location>
        <begin position="1"/>
        <end position="31"/>
    </location>
</feature>
<protein>
    <recommendedName>
        <fullName evidence="4">Fibronectin type-III domain-containing protein</fullName>
    </recommendedName>
</protein>
<keyword evidence="1" id="KW-0326">Glycosidase</keyword>
<dbReference type="InterPro" id="IPR036116">
    <property type="entry name" value="FN3_sf"/>
</dbReference>
<gene>
    <name evidence="5" type="ORF">OG913_19960</name>
</gene>
<dbReference type="InterPro" id="IPR003961">
    <property type="entry name" value="FN3_dom"/>
</dbReference>
<dbReference type="EMBL" id="CP108085">
    <property type="protein sequence ID" value="WUP71727.1"/>
    <property type="molecule type" value="Genomic_DNA"/>
</dbReference>
<feature type="chain" id="PRO_5045112942" description="Fibronectin type-III domain-containing protein" evidence="3">
    <location>
        <begin position="32"/>
        <end position="339"/>
    </location>
</feature>
<dbReference type="InterPro" id="IPR013783">
    <property type="entry name" value="Ig-like_fold"/>
</dbReference>
<dbReference type="Gene3D" id="2.60.40.10">
    <property type="entry name" value="Immunoglobulins"/>
    <property type="match status" value="1"/>
</dbReference>
<proteinExistence type="predicted"/>
<feature type="domain" description="Fibronectin type-III" evidence="4">
    <location>
        <begin position="149"/>
        <end position="235"/>
    </location>
</feature>
<dbReference type="SUPFAM" id="SSF49265">
    <property type="entry name" value="Fibronectin type III"/>
    <property type="match status" value="1"/>
</dbReference>
<evidence type="ECO:0000313" key="5">
    <source>
        <dbReference type="EMBL" id="WUP71727.1"/>
    </source>
</evidence>
<dbReference type="PROSITE" id="PS50853">
    <property type="entry name" value="FN3"/>
    <property type="match status" value="1"/>
</dbReference>
<sequence length="339" mass="36188">MKRRGAYVKALVAGGLAAGLTCATVAGPAQADVNRRPPRINSIIPVDGGLRVTWGPDTFFSGTVAGEATVLTFGGDQEGTWNDRGATTSFTIPAAHVRAYAGQAPRVTVCYLWPSVGHPSECASSDPIPIAGNVPSFPPGAGQLRPVPKPQNLRVVAYGDYRATVQWVNGSSYKKVLFRYDPGVQVDLPGNATKATTGTLVPGKTYTFKVEGAWSGGLFATRYSGWTEITYTVPKNPPFWPGGSVKKPYGPDTCKQGYVWRETTPADHVCVTPATRDQVRADNALAASRRQGWGPYGPDTCKQGYVWRGATPADHVCVTRATYNQTQADNALAASRRVP</sequence>
<keyword evidence="6" id="KW-1185">Reference proteome</keyword>
<evidence type="ECO:0000259" key="4">
    <source>
        <dbReference type="PROSITE" id="PS50853"/>
    </source>
</evidence>